<keyword evidence="4" id="KW-0862">Zinc</keyword>
<feature type="region of interest" description="Disordered" evidence="10">
    <location>
        <begin position="885"/>
        <end position="927"/>
    </location>
</feature>
<accession>A0AAD5LNR9</accession>
<dbReference type="EMBL" id="WJBH02000001">
    <property type="protein sequence ID" value="KAI9565673.1"/>
    <property type="molecule type" value="Genomic_DNA"/>
</dbReference>
<keyword evidence="6" id="KW-0238">DNA-binding</keyword>
<feature type="region of interest" description="Disordered" evidence="10">
    <location>
        <begin position="420"/>
        <end position="450"/>
    </location>
</feature>
<evidence type="ECO:0000256" key="8">
    <source>
        <dbReference type="ARBA" id="ARBA00023242"/>
    </source>
</evidence>
<comment type="subcellular location">
    <subcellularLocation>
        <location evidence="1">Nucleus</location>
    </subcellularLocation>
</comment>
<evidence type="ECO:0000256" key="3">
    <source>
        <dbReference type="ARBA" id="ARBA00022771"/>
    </source>
</evidence>
<comment type="caution">
    <text evidence="12">The sequence shown here is derived from an EMBL/GenBank/DDBJ whole genome shotgun (WGS) entry which is preliminary data.</text>
</comment>
<keyword evidence="5" id="KW-0805">Transcription regulation</keyword>
<dbReference type="GO" id="GO:0008270">
    <property type="term" value="F:zinc ion binding"/>
    <property type="evidence" value="ECO:0007669"/>
    <property type="project" value="UniProtKB-KW"/>
</dbReference>
<dbReference type="Proteomes" id="UP000820818">
    <property type="component" value="Linkage Group LG1"/>
</dbReference>
<proteinExistence type="predicted"/>
<dbReference type="PRINTS" id="PR00619">
    <property type="entry name" value="GATAZNFINGER"/>
</dbReference>
<dbReference type="Gene3D" id="3.30.50.10">
    <property type="entry name" value="Erythroid Transcription Factor GATA-1, subunit A"/>
    <property type="match status" value="2"/>
</dbReference>
<sequence length="980" mass="104318">MENNENAEKVQSTGDVPELESNKQSSPTDEKPLLSGRHDDPAIPPLMPVAPAESVEPDSTATENPVNLKIEPNGSPQVAEEQQQPTADQKAEVGGSSAVPSDPEQQQRSSPPPLTQHVRTITLTSDYRQQHQDNALEGTVNEEHQLGVSESGNGNAGNTSLYVEEGVVEGNHQEASEGSYYHQHHYTEENGAGQSVRYREMVDGHHNKQSGGPVQHSELLDAAAAAAGVPTGYIMMEGEDDDQDDRTSAYLGSRLATFQMTLARQVDLEETGNGGGPSAHHSRDEEGHPSSATPDLQHQQQQHQQQHSGGDHHQQVYSTLLAPRYIMRADLYNHKGELDDSSYDSGAAQEVMVTDGTLDNFGNNVIHVHSSSLQPLQTLQSFSFSTLSSSGRHSPTSAAAAAAAAYNTSDTYQYQQIGNTKLQQQQQEAPHHHYGTLHHGSGGTSSGSSSGRLLDSSLYSKIEVIPSYKTTLHGATAQVYSHNIPSSSPNNVGVYDHTATLYSASNPTQGTIINYNSPDSSAGLSSSGGIVIGSSNHKMDGISIQMPWTTSSSPMDYGYGSYGMGANGTLLDISPTELKSMSVGGYSGNYSTTSGQFTSVSPAPGGATWYSPPEGNIHILQTGEILRKVDPDEQASLEGRECANCGVIATPLWRRDSSNHFLCNACGLYKVTNGVHRPPARQTSSGGSSNGGNGIGGHPHPPKRSSSTSGGHSSSSNGSGNRRSGLVCSNCNTSTTTLWRRNAQGEPVCNACGLYYKLHSVNRPLTMKKEGIQTRKRKPKAGTSQPTEKTPNKRSKSSHTSGGQLIHQSGSTSQLHLHHPQLDQHYEEMKHELGETDDHELANISNQILGGASAVIHYTPTVITSSSLTGGNGGAVVLMTPSSGLITTTGNGEDDGEADQQHHHHQADGQEGEASTANNADHSPIHLPSTAFLNTHISNLPPLEPVVMMHGSTLVTRGGSPNGTEVSSNIAIRQFDRHID</sequence>
<feature type="region of interest" description="Disordered" evidence="10">
    <location>
        <begin position="269"/>
        <end position="314"/>
    </location>
</feature>
<feature type="compositionally biased region" description="Gly residues" evidence="10">
    <location>
        <begin position="688"/>
        <end position="697"/>
    </location>
</feature>
<feature type="compositionally biased region" description="Basic and acidic residues" evidence="10">
    <location>
        <begin position="28"/>
        <end position="41"/>
    </location>
</feature>
<evidence type="ECO:0000259" key="11">
    <source>
        <dbReference type="PROSITE" id="PS50114"/>
    </source>
</evidence>
<dbReference type="GO" id="GO:0000122">
    <property type="term" value="P:negative regulation of transcription by RNA polymerase II"/>
    <property type="evidence" value="ECO:0007669"/>
    <property type="project" value="TreeGrafter"/>
</dbReference>
<evidence type="ECO:0000256" key="9">
    <source>
        <dbReference type="PROSITE-ProRule" id="PRU00094"/>
    </source>
</evidence>
<dbReference type="PROSITE" id="PS50114">
    <property type="entry name" value="GATA_ZN_FINGER_2"/>
    <property type="match status" value="2"/>
</dbReference>
<keyword evidence="13" id="KW-1185">Reference proteome</keyword>
<dbReference type="InterPro" id="IPR013088">
    <property type="entry name" value="Znf_NHR/GATA"/>
</dbReference>
<keyword evidence="2" id="KW-0479">Metal-binding</keyword>
<dbReference type="SUPFAM" id="SSF57716">
    <property type="entry name" value="Glucocorticoid receptor-like (DNA-binding domain)"/>
    <property type="match status" value="2"/>
</dbReference>
<dbReference type="GO" id="GO:0045944">
    <property type="term" value="P:positive regulation of transcription by RNA polymerase II"/>
    <property type="evidence" value="ECO:0007669"/>
    <property type="project" value="TreeGrafter"/>
</dbReference>
<name>A0AAD5LNR9_9CRUS</name>
<feature type="region of interest" description="Disordered" evidence="10">
    <location>
        <begin position="1"/>
        <end position="116"/>
    </location>
</feature>
<evidence type="ECO:0000256" key="4">
    <source>
        <dbReference type="ARBA" id="ARBA00022833"/>
    </source>
</evidence>
<keyword evidence="8" id="KW-0539">Nucleus</keyword>
<keyword evidence="7" id="KW-0804">Transcription</keyword>
<evidence type="ECO:0000313" key="12">
    <source>
        <dbReference type="EMBL" id="KAI9565673.1"/>
    </source>
</evidence>
<dbReference type="GO" id="GO:0000978">
    <property type="term" value="F:RNA polymerase II cis-regulatory region sequence-specific DNA binding"/>
    <property type="evidence" value="ECO:0007669"/>
    <property type="project" value="TreeGrafter"/>
</dbReference>
<dbReference type="GO" id="GO:0045165">
    <property type="term" value="P:cell fate commitment"/>
    <property type="evidence" value="ECO:0007669"/>
    <property type="project" value="TreeGrafter"/>
</dbReference>
<dbReference type="Pfam" id="PF00320">
    <property type="entry name" value="GATA"/>
    <property type="match status" value="2"/>
</dbReference>
<dbReference type="AlphaFoldDB" id="A0AAD5LNR9"/>
<dbReference type="PANTHER" id="PTHR10071">
    <property type="entry name" value="TRANSCRIPTION FACTOR GATA FAMILY MEMBER"/>
    <property type="match status" value="1"/>
</dbReference>
<keyword evidence="3 9" id="KW-0863">Zinc-finger</keyword>
<dbReference type="SMART" id="SM00401">
    <property type="entry name" value="ZnF_GATA"/>
    <property type="match status" value="2"/>
</dbReference>
<evidence type="ECO:0000313" key="13">
    <source>
        <dbReference type="Proteomes" id="UP000820818"/>
    </source>
</evidence>
<evidence type="ECO:0000256" key="10">
    <source>
        <dbReference type="SAM" id="MobiDB-lite"/>
    </source>
</evidence>
<feature type="compositionally biased region" description="Low complexity" evidence="10">
    <location>
        <begin position="297"/>
        <end position="308"/>
    </location>
</feature>
<feature type="region of interest" description="Disordered" evidence="10">
    <location>
        <begin position="766"/>
        <end position="817"/>
    </location>
</feature>
<evidence type="ECO:0000256" key="5">
    <source>
        <dbReference type="ARBA" id="ARBA00023015"/>
    </source>
</evidence>
<evidence type="ECO:0000256" key="6">
    <source>
        <dbReference type="ARBA" id="ARBA00023125"/>
    </source>
</evidence>
<feature type="compositionally biased region" description="Polar residues" evidence="10">
    <location>
        <begin position="1"/>
        <end position="14"/>
    </location>
</feature>
<dbReference type="FunFam" id="3.30.50.10:FF:000032">
    <property type="entry name" value="Transcription factor GATA-3"/>
    <property type="match status" value="1"/>
</dbReference>
<feature type="region of interest" description="Disordered" evidence="10">
    <location>
        <begin position="676"/>
        <end position="726"/>
    </location>
</feature>
<evidence type="ECO:0000256" key="7">
    <source>
        <dbReference type="ARBA" id="ARBA00023163"/>
    </source>
</evidence>
<reference evidence="12 13" key="1">
    <citation type="submission" date="2022-05" db="EMBL/GenBank/DDBJ databases">
        <title>A multi-omics perspective on studying reproductive biology in Daphnia sinensis.</title>
        <authorList>
            <person name="Jia J."/>
        </authorList>
    </citation>
    <scope>NUCLEOTIDE SEQUENCE [LARGE SCALE GENOMIC DNA]</scope>
    <source>
        <strain evidence="12 13">WSL</strain>
    </source>
</reference>
<feature type="compositionally biased region" description="Low complexity" evidence="10">
    <location>
        <begin position="704"/>
        <end position="725"/>
    </location>
</feature>
<dbReference type="PROSITE" id="PS00344">
    <property type="entry name" value="GATA_ZN_FINGER_1"/>
    <property type="match status" value="2"/>
</dbReference>
<evidence type="ECO:0000256" key="1">
    <source>
        <dbReference type="ARBA" id="ARBA00004123"/>
    </source>
</evidence>
<gene>
    <name evidence="12" type="ORF">GHT06_009465</name>
</gene>
<organism evidence="12 13">
    <name type="scientific">Daphnia sinensis</name>
    <dbReference type="NCBI Taxonomy" id="1820382"/>
    <lineage>
        <taxon>Eukaryota</taxon>
        <taxon>Metazoa</taxon>
        <taxon>Ecdysozoa</taxon>
        <taxon>Arthropoda</taxon>
        <taxon>Crustacea</taxon>
        <taxon>Branchiopoda</taxon>
        <taxon>Diplostraca</taxon>
        <taxon>Cladocera</taxon>
        <taxon>Anomopoda</taxon>
        <taxon>Daphniidae</taxon>
        <taxon>Daphnia</taxon>
        <taxon>Daphnia similis group</taxon>
    </lineage>
</organism>
<feature type="domain" description="GATA-type" evidence="11">
    <location>
        <begin position="722"/>
        <end position="775"/>
    </location>
</feature>
<dbReference type="CDD" id="cd00202">
    <property type="entry name" value="ZnF_GATA"/>
    <property type="match status" value="2"/>
</dbReference>
<feature type="compositionally biased region" description="Polar residues" evidence="10">
    <location>
        <begin position="798"/>
        <end position="813"/>
    </location>
</feature>
<dbReference type="PANTHER" id="PTHR10071:SF281">
    <property type="entry name" value="BOX A-BINDING FACTOR-RELATED"/>
    <property type="match status" value="1"/>
</dbReference>
<dbReference type="InterPro" id="IPR039355">
    <property type="entry name" value="Transcription_factor_GATA"/>
</dbReference>
<feature type="compositionally biased region" description="Polar residues" evidence="10">
    <location>
        <begin position="74"/>
        <end position="87"/>
    </location>
</feature>
<dbReference type="InterPro" id="IPR000679">
    <property type="entry name" value="Znf_GATA"/>
</dbReference>
<feature type="domain" description="GATA-type" evidence="11">
    <location>
        <begin position="636"/>
        <end position="690"/>
    </location>
</feature>
<dbReference type="GO" id="GO:0005634">
    <property type="term" value="C:nucleus"/>
    <property type="evidence" value="ECO:0007669"/>
    <property type="project" value="UniProtKB-SubCell"/>
</dbReference>
<protein>
    <recommendedName>
        <fullName evidence="11">GATA-type domain-containing protein</fullName>
    </recommendedName>
</protein>
<dbReference type="GO" id="GO:0000981">
    <property type="term" value="F:DNA-binding transcription factor activity, RNA polymerase II-specific"/>
    <property type="evidence" value="ECO:0007669"/>
    <property type="project" value="TreeGrafter"/>
</dbReference>
<evidence type="ECO:0000256" key="2">
    <source>
        <dbReference type="ARBA" id="ARBA00022723"/>
    </source>
</evidence>